<dbReference type="EMBL" id="UZAD01009202">
    <property type="protein sequence ID" value="VDN88886.1"/>
    <property type="molecule type" value="Genomic_DNA"/>
</dbReference>
<name>A0A0N4THP7_BRUPA</name>
<dbReference type="WBParaSite" id="BPAG_0000773601-mRNA-1">
    <property type="protein sequence ID" value="BPAG_0000773601-mRNA-1"/>
    <property type="gene ID" value="BPAG_0000773601"/>
</dbReference>
<dbReference type="PANTHER" id="PTHR17972:SF0">
    <property type="entry name" value="NUCLEOLAR PROTEIN 6"/>
    <property type="match status" value="1"/>
</dbReference>
<keyword evidence="4" id="KW-1185">Reference proteome</keyword>
<reference evidence="3 4" key="2">
    <citation type="submission" date="2018-11" db="EMBL/GenBank/DDBJ databases">
        <authorList>
            <consortium name="Pathogen Informatics"/>
        </authorList>
    </citation>
    <scope>NUCLEOTIDE SEQUENCE [LARGE SCALE GENOMIC DNA]</scope>
</reference>
<dbReference type="AlphaFoldDB" id="A0A0N4THP7"/>
<sequence>MRKLNGGKTGILKDSPASKLKELELILEPQITSLLHSVSQQFDAFANTCRLAMYWLSSHALSDYLSEVILETIVASIFLKPFSIEPPRTSFVGFFHFLILLSTHNWLVKPLLVDFDNNWTGLLHFYSFLELSP</sequence>
<evidence type="ECO:0000313" key="3">
    <source>
        <dbReference type="EMBL" id="VDN88886.1"/>
    </source>
</evidence>
<dbReference type="InterPro" id="IPR035370">
    <property type="entry name" value="Nrap_D5"/>
</dbReference>
<evidence type="ECO:0000256" key="1">
    <source>
        <dbReference type="RuleBase" id="RU364032"/>
    </source>
</evidence>
<evidence type="ECO:0000259" key="2">
    <source>
        <dbReference type="Pfam" id="PF17406"/>
    </source>
</evidence>
<dbReference type="PANTHER" id="PTHR17972">
    <property type="entry name" value="NUCLEOLAR RNA-ASSOCIATED PROTEIN"/>
    <property type="match status" value="1"/>
</dbReference>
<dbReference type="GO" id="GO:0032545">
    <property type="term" value="C:CURI complex"/>
    <property type="evidence" value="ECO:0007669"/>
    <property type="project" value="TreeGrafter"/>
</dbReference>
<dbReference type="GO" id="GO:0006409">
    <property type="term" value="P:tRNA export from nucleus"/>
    <property type="evidence" value="ECO:0007669"/>
    <property type="project" value="TreeGrafter"/>
</dbReference>
<dbReference type="GO" id="GO:0003723">
    <property type="term" value="F:RNA binding"/>
    <property type="evidence" value="ECO:0007669"/>
    <property type="project" value="UniProtKB-KW"/>
</dbReference>
<reference evidence="5" key="1">
    <citation type="submission" date="2017-02" db="UniProtKB">
        <authorList>
            <consortium name="WormBaseParasite"/>
        </authorList>
    </citation>
    <scope>IDENTIFICATION</scope>
</reference>
<comment type="subcellular location">
    <subcellularLocation>
        <location evidence="1">Nucleus</location>
        <location evidence="1">Nucleolus</location>
    </subcellularLocation>
</comment>
<dbReference type="STRING" id="6280.A0A0N4THP7"/>
<keyword evidence="1" id="KW-0539">Nucleus</keyword>
<dbReference type="GO" id="GO:0032040">
    <property type="term" value="C:small-subunit processome"/>
    <property type="evidence" value="ECO:0007669"/>
    <property type="project" value="TreeGrafter"/>
</dbReference>
<proteinExistence type="inferred from homology"/>
<keyword evidence="1" id="KW-0694">RNA-binding</keyword>
<dbReference type="GO" id="GO:0006364">
    <property type="term" value="P:rRNA processing"/>
    <property type="evidence" value="ECO:0007669"/>
    <property type="project" value="TreeGrafter"/>
</dbReference>
<evidence type="ECO:0000313" key="4">
    <source>
        <dbReference type="Proteomes" id="UP000278627"/>
    </source>
</evidence>
<dbReference type="Proteomes" id="UP000278627">
    <property type="component" value="Unassembled WGS sequence"/>
</dbReference>
<dbReference type="GO" id="GO:0034456">
    <property type="term" value="C:UTP-C complex"/>
    <property type="evidence" value="ECO:0007669"/>
    <property type="project" value="TreeGrafter"/>
</dbReference>
<feature type="domain" description="Nrap protein" evidence="2">
    <location>
        <begin position="42"/>
        <end position="120"/>
    </location>
</feature>
<gene>
    <name evidence="3" type="ORF">BPAG_LOCUS7700</name>
</gene>
<dbReference type="InterPro" id="IPR005554">
    <property type="entry name" value="NOL6/Upt22"/>
</dbReference>
<organism evidence="5">
    <name type="scientific">Brugia pahangi</name>
    <name type="common">Filarial nematode worm</name>
    <dbReference type="NCBI Taxonomy" id="6280"/>
    <lineage>
        <taxon>Eukaryota</taxon>
        <taxon>Metazoa</taxon>
        <taxon>Ecdysozoa</taxon>
        <taxon>Nematoda</taxon>
        <taxon>Chromadorea</taxon>
        <taxon>Rhabditida</taxon>
        <taxon>Spirurina</taxon>
        <taxon>Spiruromorpha</taxon>
        <taxon>Filarioidea</taxon>
        <taxon>Onchocercidae</taxon>
        <taxon>Brugia</taxon>
    </lineage>
</organism>
<evidence type="ECO:0000313" key="5">
    <source>
        <dbReference type="WBParaSite" id="BPAG_0000773601-mRNA-1"/>
    </source>
</evidence>
<protein>
    <recommendedName>
        <fullName evidence="1">Nucleolar protein 6</fullName>
    </recommendedName>
</protein>
<dbReference type="Pfam" id="PF17406">
    <property type="entry name" value="Nrap_D5"/>
    <property type="match status" value="1"/>
</dbReference>
<accession>A0A0N4THP7</accession>
<comment type="similarity">
    <text evidence="1">Belongs to the NRAP family.</text>
</comment>